<dbReference type="RefSeq" id="WP_203166335.1">
    <property type="nucleotide sequence ID" value="NZ_JAEVLS010000001.1"/>
</dbReference>
<evidence type="ECO:0000256" key="8">
    <source>
        <dbReference type="SAM" id="MobiDB-lite"/>
    </source>
</evidence>
<keyword evidence="3" id="KW-0479">Metal-binding</keyword>
<sequence length="627" mass="68486">MIPCGITIPTRVNFRYCVPGNLGNATCIPPFEPIIRWYFCMMYDDHREAGRNNSSLIHAGNAAKMVHRRTVHAPSSRLRRPGEKNSQLCPSRGKPVQSTMKILVHVLFSVAPLAASGGAYASQPAAPVAALDAQIGGAMQCERLVEEDFKNSFEAPLSVLSARMVPAGDGTGEYCAVNGYIQPQIQFEVRLPSKSWNGRYFQVGCGGFCGVININNCADALAANFVVAAHNMGHVGHAIKDPIWGSDPALREDYAGRSTHLMSVAGKALAERYYGKRPARSYFRGCSTGGREGLTEAQRYPEDFDGIIAGDPAFPGRLGAIANNWDAQKLLRDDGSEVFTPAKLAVLNAGVMKACDKLDGLVDGILTDPRACKFDPVRLQCKKDDGPDCLTAEQVASAKALYSGPVNSRGEKLMPGATPYGSELSWSGAGRRSLAEGYLRYLAFPTNPPADYNYRTFDFDTDVAKTEQMARLYDPVAPFEAPDLRKFEQRGGKLIVYHGWADAGVSPMALLDYYAHVTSRQGGGEKVREWFRVFMVPGMFHCRGGDAPNTFDLLPEIVKWVEKGQAPDRVVATQNGPQGVVRTRPLFPYPAYAKYTGKGDVNDAANWVSASPKKEPDDRLDWIRAPR</sequence>
<gene>
    <name evidence="9" type="ORF">JM946_06490</name>
</gene>
<keyword evidence="4" id="KW-0732">Signal</keyword>
<evidence type="ECO:0000256" key="5">
    <source>
        <dbReference type="ARBA" id="ARBA00022801"/>
    </source>
</evidence>
<keyword evidence="7" id="KW-1015">Disulfide bond</keyword>
<comment type="similarity">
    <text evidence="1">Belongs to the tannase family.</text>
</comment>
<feature type="region of interest" description="Disordered" evidence="8">
    <location>
        <begin position="71"/>
        <end position="94"/>
    </location>
</feature>
<dbReference type="InterPro" id="IPR029058">
    <property type="entry name" value="AB_hydrolase_fold"/>
</dbReference>
<dbReference type="PANTHER" id="PTHR33938:SF15">
    <property type="entry name" value="FERULOYL ESTERASE B-RELATED"/>
    <property type="match status" value="1"/>
</dbReference>
<evidence type="ECO:0000256" key="2">
    <source>
        <dbReference type="ARBA" id="ARBA00022487"/>
    </source>
</evidence>
<dbReference type="Proteomes" id="UP000661077">
    <property type="component" value="Unassembled WGS sequence"/>
</dbReference>
<evidence type="ECO:0000313" key="10">
    <source>
        <dbReference type="Proteomes" id="UP000661077"/>
    </source>
</evidence>
<protein>
    <submittedName>
        <fullName evidence="9">Tannase/feruloyl esterase family alpha/beta hydrolase</fullName>
    </submittedName>
</protein>
<reference evidence="9 10" key="1">
    <citation type="journal article" date="2021" name="Int. J. Syst. Evol. Microbiol.">
        <title>Steroidobacter gossypii sp. nov., isolated from soil of cotton cropping field.</title>
        <authorList>
            <person name="Huang R."/>
            <person name="Yang S."/>
            <person name="Zhen C."/>
            <person name="Liu W."/>
        </authorList>
    </citation>
    <scope>NUCLEOTIDE SEQUENCE [LARGE SCALE GENOMIC DNA]</scope>
    <source>
        <strain evidence="9 10">S1-65</strain>
    </source>
</reference>
<keyword evidence="2" id="KW-0719">Serine esterase</keyword>
<keyword evidence="10" id="KW-1185">Reference proteome</keyword>
<proteinExistence type="inferred from homology"/>
<comment type="caution">
    <text evidence="9">The sequence shown here is derived from an EMBL/GenBank/DDBJ whole genome shotgun (WGS) entry which is preliminary data.</text>
</comment>
<evidence type="ECO:0000256" key="1">
    <source>
        <dbReference type="ARBA" id="ARBA00006249"/>
    </source>
</evidence>
<name>A0ABS1WTT6_9GAMM</name>
<dbReference type="SUPFAM" id="SSF53474">
    <property type="entry name" value="alpha/beta-Hydrolases"/>
    <property type="match status" value="1"/>
</dbReference>
<dbReference type="PANTHER" id="PTHR33938">
    <property type="entry name" value="FERULOYL ESTERASE B-RELATED"/>
    <property type="match status" value="1"/>
</dbReference>
<evidence type="ECO:0000256" key="7">
    <source>
        <dbReference type="ARBA" id="ARBA00023157"/>
    </source>
</evidence>
<keyword evidence="5 9" id="KW-0378">Hydrolase</keyword>
<evidence type="ECO:0000256" key="4">
    <source>
        <dbReference type="ARBA" id="ARBA00022729"/>
    </source>
</evidence>
<evidence type="ECO:0000256" key="3">
    <source>
        <dbReference type="ARBA" id="ARBA00022723"/>
    </source>
</evidence>
<dbReference type="Pfam" id="PF07519">
    <property type="entry name" value="Tannase"/>
    <property type="match status" value="1"/>
</dbReference>
<dbReference type="GO" id="GO:0016787">
    <property type="term" value="F:hydrolase activity"/>
    <property type="evidence" value="ECO:0007669"/>
    <property type="project" value="UniProtKB-KW"/>
</dbReference>
<organism evidence="9 10">
    <name type="scientific">Steroidobacter gossypii</name>
    <dbReference type="NCBI Taxonomy" id="2805490"/>
    <lineage>
        <taxon>Bacteria</taxon>
        <taxon>Pseudomonadati</taxon>
        <taxon>Pseudomonadota</taxon>
        <taxon>Gammaproteobacteria</taxon>
        <taxon>Steroidobacterales</taxon>
        <taxon>Steroidobacteraceae</taxon>
        <taxon>Steroidobacter</taxon>
    </lineage>
</organism>
<accession>A0ABS1WTT6</accession>
<keyword evidence="6" id="KW-0106">Calcium</keyword>
<dbReference type="InterPro" id="IPR011118">
    <property type="entry name" value="Tannase/feruloyl_esterase"/>
</dbReference>
<dbReference type="EMBL" id="JAEVLS010000001">
    <property type="protein sequence ID" value="MBM0104385.1"/>
    <property type="molecule type" value="Genomic_DNA"/>
</dbReference>
<evidence type="ECO:0000313" key="9">
    <source>
        <dbReference type="EMBL" id="MBM0104385.1"/>
    </source>
</evidence>
<evidence type="ECO:0000256" key="6">
    <source>
        <dbReference type="ARBA" id="ARBA00022837"/>
    </source>
</evidence>